<evidence type="ECO:0000256" key="13">
    <source>
        <dbReference type="ARBA" id="ARBA00022932"/>
    </source>
</evidence>
<sequence>MDKEEVIKILKEISVLLELKDENPFKIRAYQNSARSLEASDIDFGKDLKIDSLTKIKGIGQHTAERIKELFDTGSLKFYEDLKKTVPPGLVEMLAIPTMGPKKIKYLFDNLEISNIGQLEYACIENRLVDLPNFGRKTQENILKGIEVLKKYKGRYLFANIIEEAEVIHNKIQNFKYVNRSSLAGSVRRKKEIVKDIDIVASTDNPDKVMDFFTGLSEAEDIIARGETKSSIRLKSGINVDIRTIDDFQYPYALHHFTGSKEHNTAMRIAAKKDNIKMNEYGLFKNGNLIKCSDEADIFNFFSMDWIPPELRENYGEIEAAKNKTLPKLIEEKDIKGIFHIHTTHSDGNISIEQACKYLQKMGF</sequence>
<evidence type="ECO:0000259" key="22">
    <source>
        <dbReference type="SMART" id="SM00278"/>
    </source>
</evidence>
<dbReference type="InterPro" id="IPR002054">
    <property type="entry name" value="DNA-dir_DNA_pol_X"/>
</dbReference>
<evidence type="ECO:0000256" key="8">
    <source>
        <dbReference type="ARBA" id="ARBA00022679"/>
    </source>
</evidence>
<dbReference type="Gene3D" id="1.10.150.110">
    <property type="entry name" value="DNA polymerase beta, N-terminal domain-like"/>
    <property type="match status" value="1"/>
</dbReference>
<comment type="cofactor">
    <cofactor evidence="1">
        <name>Mg(2+)</name>
        <dbReference type="ChEBI" id="CHEBI:18420"/>
    </cofactor>
</comment>
<keyword evidence="13" id="KW-0239">DNA-directed DNA polymerase</keyword>
<dbReference type="EC" id="4.2.99.18" evidence="4"/>
<evidence type="ECO:0000256" key="5">
    <source>
        <dbReference type="ARBA" id="ARBA00020020"/>
    </source>
</evidence>
<dbReference type="EMBL" id="BART01001774">
    <property type="protein sequence ID" value="GAG73143.1"/>
    <property type="molecule type" value="Genomic_DNA"/>
</dbReference>
<dbReference type="SMART" id="SM00483">
    <property type="entry name" value="POLXc"/>
    <property type="match status" value="1"/>
</dbReference>
<evidence type="ECO:0000256" key="7">
    <source>
        <dbReference type="ARBA" id="ARBA00022634"/>
    </source>
</evidence>
<dbReference type="GO" id="GO:0140078">
    <property type="term" value="F:class I DNA-(apurinic or apyrimidinic site) endonuclease activity"/>
    <property type="evidence" value="ECO:0007669"/>
    <property type="project" value="UniProtKB-EC"/>
</dbReference>
<evidence type="ECO:0000256" key="14">
    <source>
        <dbReference type="ARBA" id="ARBA00023053"/>
    </source>
</evidence>
<dbReference type="PRINTS" id="PR00870">
    <property type="entry name" value="DNAPOLXBETA"/>
</dbReference>
<dbReference type="InterPro" id="IPR043519">
    <property type="entry name" value="NT_sf"/>
</dbReference>
<comment type="catalytic activity">
    <reaction evidence="18">
        <text>2'-deoxyribonucleotide-(2'-deoxyribose 5'-phosphate)-2'-deoxyribonucleotide-DNA = a 3'-end 2'-deoxyribonucleotide-(2,3-dehydro-2,3-deoxyribose 5'-phosphate)-DNA + a 5'-end 5'-phospho-2'-deoxyribonucleoside-DNA + H(+)</text>
        <dbReference type="Rhea" id="RHEA:66592"/>
        <dbReference type="Rhea" id="RHEA-COMP:13180"/>
        <dbReference type="Rhea" id="RHEA-COMP:16897"/>
        <dbReference type="Rhea" id="RHEA-COMP:17067"/>
        <dbReference type="ChEBI" id="CHEBI:15378"/>
        <dbReference type="ChEBI" id="CHEBI:136412"/>
        <dbReference type="ChEBI" id="CHEBI:157695"/>
        <dbReference type="ChEBI" id="CHEBI:167181"/>
        <dbReference type="EC" id="4.2.99.18"/>
    </reaction>
</comment>
<evidence type="ECO:0000256" key="6">
    <source>
        <dbReference type="ARBA" id="ARBA00022481"/>
    </source>
</evidence>
<dbReference type="SUPFAM" id="SSF89550">
    <property type="entry name" value="PHP domain-like"/>
    <property type="match status" value="1"/>
</dbReference>
<feature type="domain" description="DNA-directed DNA polymerase X" evidence="23">
    <location>
        <begin position="1"/>
        <end position="313"/>
    </location>
</feature>
<dbReference type="InterPro" id="IPR010996">
    <property type="entry name" value="HHH_MUS81"/>
</dbReference>
<dbReference type="SMART" id="SM00278">
    <property type="entry name" value="HhH1"/>
    <property type="match status" value="3"/>
</dbReference>
<evidence type="ECO:0000256" key="17">
    <source>
        <dbReference type="ARBA" id="ARBA00035726"/>
    </source>
</evidence>
<keyword evidence="15" id="KW-0234">DNA repair</keyword>
<dbReference type="Pfam" id="PF14716">
    <property type="entry name" value="HHH_8"/>
    <property type="match status" value="1"/>
</dbReference>
<dbReference type="InterPro" id="IPR029398">
    <property type="entry name" value="PolB_thumb"/>
</dbReference>
<keyword evidence="14" id="KW-0915">Sodium</keyword>
<dbReference type="EC" id="2.7.7.7" evidence="3"/>
<evidence type="ECO:0000259" key="23">
    <source>
        <dbReference type="SMART" id="SM00483"/>
    </source>
</evidence>
<evidence type="ECO:0000256" key="18">
    <source>
        <dbReference type="ARBA" id="ARBA00044632"/>
    </source>
</evidence>
<evidence type="ECO:0000256" key="2">
    <source>
        <dbReference type="ARBA" id="ARBA00004496"/>
    </source>
</evidence>
<evidence type="ECO:0000256" key="9">
    <source>
        <dbReference type="ARBA" id="ARBA00022695"/>
    </source>
</evidence>
<dbReference type="InterPro" id="IPR016195">
    <property type="entry name" value="Pol/histidinol_Pase-like"/>
</dbReference>
<evidence type="ECO:0000256" key="21">
    <source>
        <dbReference type="ARBA" id="ARBA00049244"/>
    </source>
</evidence>
<dbReference type="InterPro" id="IPR022312">
    <property type="entry name" value="DNA_pol_X"/>
</dbReference>
<dbReference type="Gene3D" id="3.30.460.10">
    <property type="entry name" value="Beta Polymerase, domain 2"/>
    <property type="match status" value="1"/>
</dbReference>
<name>X1AL08_9ZZZZ</name>
<evidence type="ECO:0000256" key="20">
    <source>
        <dbReference type="ARBA" id="ARBA00045548"/>
    </source>
</evidence>
<organism evidence="24">
    <name type="scientific">marine sediment metagenome</name>
    <dbReference type="NCBI Taxonomy" id="412755"/>
    <lineage>
        <taxon>unclassified sequences</taxon>
        <taxon>metagenomes</taxon>
        <taxon>ecological metagenomes</taxon>
    </lineage>
</organism>
<comment type="subcellular location">
    <subcellularLocation>
        <location evidence="2">Cytoplasm</location>
    </subcellularLocation>
</comment>
<dbReference type="AlphaFoldDB" id="X1AL08"/>
<accession>X1AL08</accession>
<protein>
    <recommendedName>
        <fullName evidence="5">DNA polymerase beta</fullName>
        <ecNumber evidence="3">2.7.7.7</ecNumber>
        <ecNumber evidence="4">4.2.99.18</ecNumber>
    </recommendedName>
    <alternativeName>
        <fullName evidence="16">5'-deoxyribose-phosphate lyase</fullName>
    </alternativeName>
    <alternativeName>
        <fullName evidence="17">AP lyase</fullName>
    </alternativeName>
</protein>
<dbReference type="Pfam" id="PF14520">
    <property type="entry name" value="HHH_5"/>
    <property type="match status" value="1"/>
</dbReference>
<dbReference type="InterPro" id="IPR002008">
    <property type="entry name" value="DNA_pol_X_beta-like"/>
</dbReference>
<evidence type="ECO:0000256" key="1">
    <source>
        <dbReference type="ARBA" id="ARBA00001946"/>
    </source>
</evidence>
<feature type="domain" description="Helix-hairpin-helix DNA-binding motif class 1" evidence="22">
    <location>
        <begin position="51"/>
        <end position="70"/>
    </location>
</feature>
<evidence type="ECO:0000256" key="19">
    <source>
        <dbReference type="ARBA" id="ARBA00044678"/>
    </source>
</evidence>
<dbReference type="GO" id="GO:0005737">
    <property type="term" value="C:cytoplasm"/>
    <property type="evidence" value="ECO:0007669"/>
    <property type="project" value="UniProtKB-SubCell"/>
</dbReference>
<keyword evidence="9" id="KW-0548">Nucleotidyltransferase</keyword>
<dbReference type="Gene3D" id="3.20.20.140">
    <property type="entry name" value="Metal-dependent hydrolases"/>
    <property type="match status" value="1"/>
</dbReference>
<dbReference type="SUPFAM" id="SSF81301">
    <property type="entry name" value="Nucleotidyltransferase"/>
    <property type="match status" value="1"/>
</dbReference>
<evidence type="ECO:0000256" key="11">
    <source>
        <dbReference type="ARBA" id="ARBA00022763"/>
    </source>
</evidence>
<dbReference type="InterPro" id="IPR037160">
    <property type="entry name" value="DNA_Pol_thumb_sf"/>
</dbReference>
<reference evidence="24" key="1">
    <citation type="journal article" date="2014" name="Front. Microbiol.">
        <title>High frequency of phylogenetically diverse reductive dehalogenase-homologous genes in deep subseafloor sedimentary metagenomes.</title>
        <authorList>
            <person name="Kawai M."/>
            <person name="Futagami T."/>
            <person name="Toyoda A."/>
            <person name="Takaki Y."/>
            <person name="Nishi S."/>
            <person name="Hori S."/>
            <person name="Arai W."/>
            <person name="Tsubouchi T."/>
            <person name="Morono Y."/>
            <person name="Uchiyama I."/>
            <person name="Ito T."/>
            <person name="Fujiyama A."/>
            <person name="Inagaki F."/>
            <person name="Takami H."/>
        </authorList>
    </citation>
    <scope>NUCLEOTIDE SEQUENCE</scope>
    <source>
        <strain evidence="24">Expedition CK06-06</strain>
    </source>
</reference>
<keyword evidence="6" id="KW-0488">Methylation</keyword>
<evidence type="ECO:0000256" key="15">
    <source>
        <dbReference type="ARBA" id="ARBA00023204"/>
    </source>
</evidence>
<evidence type="ECO:0000313" key="24">
    <source>
        <dbReference type="EMBL" id="GAG73143.1"/>
    </source>
</evidence>
<evidence type="ECO:0000256" key="12">
    <source>
        <dbReference type="ARBA" id="ARBA00022843"/>
    </source>
</evidence>
<dbReference type="SUPFAM" id="SSF47802">
    <property type="entry name" value="DNA polymerase beta, N-terminal domain-like"/>
    <property type="match status" value="1"/>
</dbReference>
<feature type="domain" description="Helix-hairpin-helix DNA-binding motif class 1" evidence="22">
    <location>
        <begin position="126"/>
        <end position="145"/>
    </location>
</feature>
<keyword evidence="7" id="KW-0237">DNA synthesis</keyword>
<evidence type="ECO:0000256" key="16">
    <source>
        <dbReference type="ARBA" id="ARBA00035717"/>
    </source>
</evidence>
<comment type="function">
    <text evidence="20">Repair polymerase that plays a key role in base-excision repair. During this process, the damaged base is excised by specific DNA glycosylases, the DNA backbone is nicked at the abasic site by an apurinic/apyrimidic (AP) endonuclease, and POLB removes 5'-deoxyribose-phosphate from the preincised AP site acting as a 5'-deoxyribose-phosphate lyase (5'-dRP lyase); through its DNA polymerase activity, it adds one nucleotide to the 3' end of the arising single-nucleotide gap. Conducts 'gap-filling' DNA synthesis in a stepwise distributive fashion rather than in a processive fashion as for other DNA polymerases. It is also able to cleave sugar-phosphate bonds 3' to an intact AP site, acting as an AP lyase.</text>
</comment>
<feature type="domain" description="Helix-hairpin-helix DNA-binding motif class 1" evidence="22">
    <location>
        <begin position="91"/>
        <end position="110"/>
    </location>
</feature>
<evidence type="ECO:0000256" key="3">
    <source>
        <dbReference type="ARBA" id="ARBA00012417"/>
    </source>
</evidence>
<dbReference type="Gene3D" id="1.10.150.20">
    <property type="entry name" value="5' to 3' exonuclease, C-terminal subdomain"/>
    <property type="match status" value="1"/>
</dbReference>
<comment type="caution">
    <text evidence="24">The sequence shown here is derived from an EMBL/GenBank/DDBJ whole genome shotgun (WGS) entry which is preliminary data.</text>
</comment>
<keyword evidence="12" id="KW-0832">Ubl conjugation</keyword>
<dbReference type="CDD" id="cd00141">
    <property type="entry name" value="NT_POLXc"/>
    <property type="match status" value="1"/>
</dbReference>
<dbReference type="GO" id="GO:0003887">
    <property type="term" value="F:DNA-directed DNA polymerase activity"/>
    <property type="evidence" value="ECO:0007669"/>
    <property type="project" value="UniProtKB-KW"/>
</dbReference>
<keyword evidence="10" id="KW-0235">DNA replication</keyword>
<comment type="catalytic activity">
    <reaction evidence="21">
        <text>DNA(n) + a 2'-deoxyribonucleoside 5'-triphosphate = DNA(n+1) + diphosphate</text>
        <dbReference type="Rhea" id="RHEA:22508"/>
        <dbReference type="Rhea" id="RHEA-COMP:17339"/>
        <dbReference type="Rhea" id="RHEA-COMP:17340"/>
        <dbReference type="ChEBI" id="CHEBI:33019"/>
        <dbReference type="ChEBI" id="CHEBI:61560"/>
        <dbReference type="ChEBI" id="CHEBI:173112"/>
        <dbReference type="EC" id="2.7.7.7"/>
    </reaction>
</comment>
<feature type="non-terminal residue" evidence="24">
    <location>
        <position position="364"/>
    </location>
</feature>
<dbReference type="InterPro" id="IPR027421">
    <property type="entry name" value="DNA_pol_lamdba_lyase_dom_sf"/>
</dbReference>
<comment type="catalytic activity">
    <reaction evidence="19">
        <text>a 5'-end 2'-deoxyribose-2'-deoxyribonucleotide-DNA = (2E,4S)-4-hydroxypenten-2-al-5-phosphate + a 5'-end 5'-phospho-2'-deoxyribonucleoside-DNA + H(+)</text>
        <dbReference type="Rhea" id="RHEA:76255"/>
        <dbReference type="Rhea" id="RHEA-COMP:13180"/>
        <dbReference type="Rhea" id="RHEA-COMP:18657"/>
        <dbReference type="ChEBI" id="CHEBI:15378"/>
        <dbReference type="ChEBI" id="CHEBI:136412"/>
        <dbReference type="ChEBI" id="CHEBI:195194"/>
        <dbReference type="ChEBI" id="CHEBI:195195"/>
    </reaction>
</comment>
<evidence type="ECO:0000256" key="10">
    <source>
        <dbReference type="ARBA" id="ARBA00022705"/>
    </source>
</evidence>
<dbReference type="PANTHER" id="PTHR11276">
    <property type="entry name" value="DNA POLYMERASE TYPE-X FAMILY MEMBER"/>
    <property type="match status" value="1"/>
</dbReference>
<gene>
    <name evidence="24" type="ORF">S01H4_05944</name>
</gene>
<dbReference type="GO" id="GO:0003677">
    <property type="term" value="F:DNA binding"/>
    <property type="evidence" value="ECO:0007669"/>
    <property type="project" value="InterPro"/>
</dbReference>
<dbReference type="Pfam" id="PF14791">
    <property type="entry name" value="DNA_pol_B_thumb"/>
    <property type="match status" value="1"/>
</dbReference>
<keyword evidence="8" id="KW-0808">Transferase</keyword>
<dbReference type="PANTHER" id="PTHR11276:SF28">
    <property type="entry name" value="DNA POLYMERASE LAMBDA"/>
    <property type="match status" value="1"/>
</dbReference>
<dbReference type="InterPro" id="IPR003583">
    <property type="entry name" value="Hlx-hairpin-Hlx_DNA-bd_motif"/>
</dbReference>
<dbReference type="Gene3D" id="3.30.210.10">
    <property type="entry name" value="DNA polymerase, thumb domain"/>
    <property type="match status" value="1"/>
</dbReference>
<keyword evidence="11" id="KW-0227">DNA damage</keyword>
<proteinExistence type="predicted"/>
<evidence type="ECO:0000256" key="4">
    <source>
        <dbReference type="ARBA" id="ARBA00012720"/>
    </source>
</evidence>
<dbReference type="GO" id="GO:0006281">
    <property type="term" value="P:DNA repair"/>
    <property type="evidence" value="ECO:0007669"/>
    <property type="project" value="UniProtKB-KW"/>
</dbReference>